<dbReference type="EMBL" id="BQKY01000018">
    <property type="protein sequence ID" value="GJN94565.1"/>
    <property type="molecule type" value="Genomic_DNA"/>
</dbReference>
<protein>
    <submittedName>
        <fullName evidence="1">Uncharacterized protein</fullName>
    </submittedName>
</protein>
<comment type="caution">
    <text evidence="1">The sequence shown here is derived from an EMBL/GenBank/DDBJ whole genome shotgun (WGS) entry which is preliminary data.</text>
</comment>
<name>A0AAV5GPQ6_9BASI</name>
<accession>A0AAV5GPQ6</accession>
<proteinExistence type="predicted"/>
<evidence type="ECO:0000313" key="2">
    <source>
        <dbReference type="Proteomes" id="UP001342314"/>
    </source>
</evidence>
<dbReference type="Proteomes" id="UP001342314">
    <property type="component" value="Unassembled WGS sequence"/>
</dbReference>
<sequence>MSWLRNLNPLTRGSNERVAVLDHQPVARDPWQAKLQLDRDEQRFLSGATELWWVREGNGSTAWEDAVPKLVTAESLLGEHAHLTGQKRNFPHFLYHRTFAGIVEESPTLHKIPLDGSPRWPYANLFSRVLKHATDHPALPADEAHAAHEYLDNPDRSDVQLVTEFPTAFRVFRACLALDDAVVSRGRTRERADDRHGPTLAEVLVATHGEGERHA</sequence>
<keyword evidence="2" id="KW-1185">Reference proteome</keyword>
<gene>
    <name evidence="1" type="ORF">Rhopal_007648-T1</name>
</gene>
<evidence type="ECO:0000313" key="1">
    <source>
        <dbReference type="EMBL" id="GJN94565.1"/>
    </source>
</evidence>
<organism evidence="1 2">
    <name type="scientific">Rhodotorula paludigena</name>
    <dbReference type="NCBI Taxonomy" id="86838"/>
    <lineage>
        <taxon>Eukaryota</taxon>
        <taxon>Fungi</taxon>
        <taxon>Dikarya</taxon>
        <taxon>Basidiomycota</taxon>
        <taxon>Pucciniomycotina</taxon>
        <taxon>Microbotryomycetes</taxon>
        <taxon>Sporidiobolales</taxon>
        <taxon>Sporidiobolaceae</taxon>
        <taxon>Rhodotorula</taxon>
    </lineage>
</organism>
<dbReference type="AlphaFoldDB" id="A0AAV5GPQ6"/>
<reference evidence="1 2" key="1">
    <citation type="submission" date="2021-12" db="EMBL/GenBank/DDBJ databases">
        <title>High titer production of polyol ester of fatty acids by Rhodotorula paludigena BS15 towards product separation-free biomass refinery.</title>
        <authorList>
            <person name="Mano J."/>
            <person name="Ono H."/>
            <person name="Tanaka T."/>
            <person name="Naito K."/>
            <person name="Sushida H."/>
            <person name="Ike M."/>
            <person name="Tokuyasu K."/>
            <person name="Kitaoka M."/>
        </authorList>
    </citation>
    <scope>NUCLEOTIDE SEQUENCE [LARGE SCALE GENOMIC DNA]</scope>
    <source>
        <strain evidence="1 2">BS15</strain>
    </source>
</reference>